<name>A0A6N2R4A1_9FIRM</name>
<accession>A0A6N2R4A1</accession>
<protein>
    <submittedName>
        <fullName evidence="1">Uncharacterized protein</fullName>
    </submittedName>
</protein>
<dbReference type="EMBL" id="CACRSL010000003">
    <property type="protein sequence ID" value="VYS74800.1"/>
    <property type="molecule type" value="Genomic_DNA"/>
</dbReference>
<reference evidence="1" key="1">
    <citation type="submission" date="2019-11" db="EMBL/GenBank/DDBJ databases">
        <authorList>
            <person name="Feng L."/>
        </authorList>
    </citation>
    <scope>NUCLEOTIDE SEQUENCE</scope>
    <source>
        <strain evidence="1">AundefinedLFYP135</strain>
    </source>
</reference>
<gene>
    <name evidence="1" type="ORF">AULFYP135_00161</name>
</gene>
<sequence length="85" mass="9363">MNALHGKIAGPFMGMPSVQAISEEYGQIRAAYQADVCLYGTITTNAPYANDIILEYLSTHLIIGAEFLGQCYSPSSPYTFKRPRK</sequence>
<evidence type="ECO:0000313" key="1">
    <source>
        <dbReference type="EMBL" id="VYS74800.1"/>
    </source>
</evidence>
<dbReference type="AlphaFoldDB" id="A0A6N2R4A1"/>
<proteinExistence type="predicted"/>
<organism evidence="1">
    <name type="scientific">uncultured Anaerotruncus sp</name>
    <dbReference type="NCBI Taxonomy" id="905011"/>
    <lineage>
        <taxon>Bacteria</taxon>
        <taxon>Bacillati</taxon>
        <taxon>Bacillota</taxon>
        <taxon>Clostridia</taxon>
        <taxon>Eubacteriales</taxon>
        <taxon>Oscillospiraceae</taxon>
        <taxon>Anaerotruncus</taxon>
        <taxon>environmental samples</taxon>
    </lineage>
</organism>